<keyword evidence="2" id="KW-0223">Dioxygenase</keyword>
<dbReference type="OrthoDB" id="9795618at2"/>
<proteinExistence type="predicted"/>
<feature type="domain" description="VOC" evidence="1">
    <location>
        <begin position="12"/>
        <end position="145"/>
    </location>
</feature>
<keyword evidence="2" id="KW-0560">Oxidoreductase</keyword>
<dbReference type="SUPFAM" id="SSF54593">
    <property type="entry name" value="Glyoxalase/Bleomycin resistance protein/Dihydroxybiphenyl dioxygenase"/>
    <property type="match status" value="1"/>
</dbReference>
<dbReference type="EMBL" id="PHKV01000011">
    <property type="protein sequence ID" value="PKV11001.1"/>
    <property type="molecule type" value="Genomic_DNA"/>
</dbReference>
<evidence type="ECO:0000313" key="4">
    <source>
        <dbReference type="Proteomes" id="UP000233720"/>
    </source>
</evidence>
<dbReference type="InterPro" id="IPR004360">
    <property type="entry name" value="Glyas_Fos-R_dOase_dom"/>
</dbReference>
<sequence length="211" mass="23289">MILNTEAVLHPKLQHVGLLTGDLQRLLDWYTPVLGMRLVSASSNPTAAAVDAPAAAIKAAFLSNDEVSHRLAVIEVPGLTEDPERSQHQRVQHLAFELGSLDDLLGTYLRLKRIGIVPVFSVDEGPQTAFYYEDPDRNSVEINVNNYTDRWAALDHMQTSAAFARKPLGIDIDPDKLVAARQAGATPWELHLRACQEEFLPQAAFDVSKVI</sequence>
<dbReference type="AlphaFoldDB" id="A0A2N3REV0"/>
<dbReference type="EMBL" id="PHKW01000012">
    <property type="protein sequence ID" value="PKV15170.1"/>
    <property type="molecule type" value="Genomic_DNA"/>
</dbReference>
<accession>A0A2N3REV0</accession>
<dbReference type="Proteomes" id="UP000233720">
    <property type="component" value="Unassembled WGS sequence"/>
</dbReference>
<evidence type="ECO:0000313" key="2">
    <source>
        <dbReference type="EMBL" id="PKV11001.1"/>
    </source>
</evidence>
<organism evidence="2 4">
    <name type="scientific">Xanthomonas prunicola</name>
    <dbReference type="NCBI Taxonomy" id="2053930"/>
    <lineage>
        <taxon>Bacteria</taxon>
        <taxon>Pseudomonadati</taxon>
        <taxon>Pseudomonadota</taxon>
        <taxon>Gammaproteobacteria</taxon>
        <taxon>Lysobacterales</taxon>
        <taxon>Lysobacteraceae</taxon>
        <taxon>Xanthomonas</taxon>
    </lineage>
</organism>
<dbReference type="GO" id="GO:0051213">
    <property type="term" value="F:dioxygenase activity"/>
    <property type="evidence" value="ECO:0007669"/>
    <property type="project" value="UniProtKB-KW"/>
</dbReference>
<evidence type="ECO:0000259" key="1">
    <source>
        <dbReference type="PROSITE" id="PS51819"/>
    </source>
</evidence>
<name>A0A2N3REV0_9XANT</name>
<reference evidence="4 5" key="1">
    <citation type="submission" date="2017-11" db="EMBL/GenBank/DDBJ databases">
        <title>Xanthomonas prunicola sp. nov., a novel pathogen that affects nectarine (Prunus persica var. nectarine) trees.</title>
        <authorList>
            <person name="Lopez M."/>
            <person name="Lopez-Soriano P."/>
            <person name="Garita-Cambronero J."/>
            <person name="Beltran C."/>
            <person name="Taghouti G."/>
            <person name="Portier P."/>
            <person name="Cubero J."/>
            <person name="Fischer-Le Saux M."/>
            <person name="Marco-Noales E."/>
        </authorList>
    </citation>
    <scope>NUCLEOTIDE SEQUENCE [LARGE SCALE GENOMIC DNA]</scope>
    <source>
        <strain evidence="2 4">CFBP8353</strain>
        <strain evidence="3 5">CFBP8354</strain>
    </source>
</reference>
<dbReference type="RefSeq" id="WP_101364841.1">
    <property type="nucleotide sequence ID" value="NZ_PHKV01000011.1"/>
</dbReference>
<dbReference type="Gene3D" id="3.10.180.10">
    <property type="entry name" value="2,3-Dihydroxybiphenyl 1,2-Dioxygenase, domain 1"/>
    <property type="match status" value="1"/>
</dbReference>
<evidence type="ECO:0000313" key="5">
    <source>
        <dbReference type="Proteomes" id="UP000233748"/>
    </source>
</evidence>
<gene>
    <name evidence="2" type="ORF">XpruCFBP8353_20240</name>
    <name evidence="3" type="ORF">XpruCFBP8354_21035</name>
</gene>
<protein>
    <submittedName>
        <fullName evidence="2">Biphenyl-2,3-diol 1,2-dioxygenase</fullName>
    </submittedName>
</protein>
<dbReference type="PROSITE" id="PS51819">
    <property type="entry name" value="VOC"/>
    <property type="match status" value="1"/>
</dbReference>
<dbReference type="Pfam" id="PF00903">
    <property type="entry name" value="Glyoxalase"/>
    <property type="match status" value="1"/>
</dbReference>
<evidence type="ECO:0000313" key="3">
    <source>
        <dbReference type="EMBL" id="PKV15170.1"/>
    </source>
</evidence>
<comment type="caution">
    <text evidence="2">The sequence shown here is derived from an EMBL/GenBank/DDBJ whole genome shotgun (WGS) entry which is preliminary data.</text>
</comment>
<dbReference type="Proteomes" id="UP000233748">
    <property type="component" value="Unassembled WGS sequence"/>
</dbReference>
<dbReference type="InterPro" id="IPR029068">
    <property type="entry name" value="Glyas_Bleomycin-R_OHBP_Dase"/>
</dbReference>
<dbReference type="InterPro" id="IPR037523">
    <property type="entry name" value="VOC_core"/>
</dbReference>
<keyword evidence="5" id="KW-1185">Reference proteome</keyword>